<dbReference type="InterPro" id="IPR033138">
    <property type="entry name" value="Cu_oxidase_CS"/>
</dbReference>
<sequence length="270" mass="30397">MGISFLPSPTFLGFLLFSFVTLSLHLEPALAITRHYRLDVKLQNVTRLCHTKNMVTVNGKFPGPRIVAREGDRLLIQVVNHVQNNISIHWHGIRQLRSGWADGPAYITQCPIQTGQSYVYNYTIVGQRGTLWWHAHISWLRSTLYGPLIILPKLGTPYPFVKPYKEVPIIFGEWFNADPEAVISQAMQTGGGPNVSDAYTINGLPGPLYNCSAKGVWFMHCHLEVHTSWGLKMAWVVLDGKLPMKRGTGKVAIEYEMGLQEIRGHEHVEA</sequence>
<evidence type="ECO:0000313" key="11">
    <source>
        <dbReference type="EMBL" id="KAB5573189.1"/>
    </source>
</evidence>
<dbReference type="InterPro" id="IPR001117">
    <property type="entry name" value="Cu-oxidase_2nd"/>
</dbReference>
<proteinExistence type="inferred from homology"/>
<name>A0A5N5P172_9ROSI</name>
<comment type="caution">
    <text evidence="11">The sequence shown here is derived from an EMBL/GenBank/DDBJ whole genome shotgun (WGS) entry which is preliminary data.</text>
</comment>
<evidence type="ECO:0000256" key="5">
    <source>
        <dbReference type="ARBA" id="ARBA00022723"/>
    </source>
</evidence>
<evidence type="ECO:0000256" key="7">
    <source>
        <dbReference type="ARBA" id="ARBA00023002"/>
    </source>
</evidence>
<feature type="chain" id="PRO_5024290809" description="Plastocyanin-like domain-containing protein" evidence="8">
    <location>
        <begin position="32"/>
        <end position="270"/>
    </location>
</feature>
<evidence type="ECO:0000256" key="8">
    <source>
        <dbReference type="SAM" id="SignalP"/>
    </source>
</evidence>
<dbReference type="PROSITE" id="PS00080">
    <property type="entry name" value="MULTICOPPER_OXIDASE2"/>
    <property type="match status" value="1"/>
</dbReference>
<evidence type="ECO:0000256" key="4">
    <source>
        <dbReference type="ARBA" id="ARBA00022525"/>
    </source>
</evidence>
<dbReference type="InterPro" id="IPR034288">
    <property type="entry name" value="CuRO_1_LCC"/>
</dbReference>
<evidence type="ECO:0000256" key="6">
    <source>
        <dbReference type="ARBA" id="ARBA00022737"/>
    </source>
</evidence>
<feature type="domain" description="Plastocyanin-like" evidence="10">
    <location>
        <begin position="40"/>
        <end position="153"/>
    </location>
</feature>
<evidence type="ECO:0000259" key="9">
    <source>
        <dbReference type="Pfam" id="PF00394"/>
    </source>
</evidence>
<keyword evidence="12" id="KW-1185">Reference proteome</keyword>
<comment type="subcellular location">
    <subcellularLocation>
        <location evidence="2">Secreted</location>
    </subcellularLocation>
</comment>
<dbReference type="GO" id="GO:0005576">
    <property type="term" value="C:extracellular region"/>
    <property type="evidence" value="ECO:0007669"/>
    <property type="project" value="UniProtKB-SubCell"/>
</dbReference>
<gene>
    <name evidence="11" type="ORF">DKX38_000383</name>
</gene>
<dbReference type="EMBL" id="VDCV01000001">
    <property type="protein sequence ID" value="KAB5573189.1"/>
    <property type="molecule type" value="Genomic_DNA"/>
</dbReference>
<evidence type="ECO:0000256" key="1">
    <source>
        <dbReference type="ARBA" id="ARBA00001935"/>
    </source>
</evidence>
<dbReference type="GO" id="GO:0005507">
    <property type="term" value="F:copper ion binding"/>
    <property type="evidence" value="ECO:0007669"/>
    <property type="project" value="InterPro"/>
</dbReference>
<dbReference type="Pfam" id="PF07732">
    <property type="entry name" value="Cu-oxidase_3"/>
    <property type="match status" value="1"/>
</dbReference>
<dbReference type="GO" id="GO:0016491">
    <property type="term" value="F:oxidoreductase activity"/>
    <property type="evidence" value="ECO:0007669"/>
    <property type="project" value="UniProtKB-KW"/>
</dbReference>
<evidence type="ECO:0000259" key="10">
    <source>
        <dbReference type="Pfam" id="PF07732"/>
    </source>
</evidence>
<dbReference type="AlphaFoldDB" id="A0A5N5P172"/>
<feature type="signal peptide" evidence="8">
    <location>
        <begin position="1"/>
        <end position="31"/>
    </location>
</feature>
<comment type="similarity">
    <text evidence="3">Belongs to the multicopper oxidase family.</text>
</comment>
<evidence type="ECO:0000256" key="2">
    <source>
        <dbReference type="ARBA" id="ARBA00004613"/>
    </source>
</evidence>
<keyword evidence="7" id="KW-0560">Oxidoreductase</keyword>
<dbReference type="CDD" id="cd13849">
    <property type="entry name" value="CuRO_1_LCC_plant"/>
    <property type="match status" value="1"/>
</dbReference>
<accession>A0A5N5P172</accession>
<feature type="domain" description="Plastocyanin-like" evidence="9">
    <location>
        <begin position="166"/>
        <end position="213"/>
    </location>
</feature>
<dbReference type="InterPro" id="IPR008972">
    <property type="entry name" value="Cupredoxin"/>
</dbReference>
<dbReference type="PANTHER" id="PTHR11709">
    <property type="entry name" value="MULTI-COPPER OXIDASE"/>
    <property type="match status" value="1"/>
</dbReference>
<reference evidence="12" key="1">
    <citation type="journal article" date="2019" name="Gigascience">
        <title>De novo genome assembly of the endangered Acer yangbiense, a plant species with extremely small populations endemic to Yunnan Province, China.</title>
        <authorList>
            <person name="Yang J."/>
            <person name="Wariss H.M."/>
            <person name="Tao L."/>
            <person name="Zhang R."/>
            <person name="Yun Q."/>
            <person name="Hollingsworth P."/>
            <person name="Dao Z."/>
            <person name="Luo G."/>
            <person name="Guo H."/>
            <person name="Ma Y."/>
            <person name="Sun W."/>
        </authorList>
    </citation>
    <scope>NUCLEOTIDE SEQUENCE [LARGE SCALE GENOMIC DNA]</scope>
    <source>
        <strain evidence="12">cv. br00</strain>
    </source>
</reference>
<keyword evidence="4" id="KW-0964">Secreted</keyword>
<dbReference type="SUPFAM" id="SSF49503">
    <property type="entry name" value="Cupredoxins"/>
    <property type="match status" value="2"/>
</dbReference>
<organism evidence="11 12">
    <name type="scientific">Salix brachista</name>
    <dbReference type="NCBI Taxonomy" id="2182728"/>
    <lineage>
        <taxon>Eukaryota</taxon>
        <taxon>Viridiplantae</taxon>
        <taxon>Streptophyta</taxon>
        <taxon>Embryophyta</taxon>
        <taxon>Tracheophyta</taxon>
        <taxon>Spermatophyta</taxon>
        <taxon>Magnoliopsida</taxon>
        <taxon>eudicotyledons</taxon>
        <taxon>Gunneridae</taxon>
        <taxon>Pentapetalae</taxon>
        <taxon>rosids</taxon>
        <taxon>fabids</taxon>
        <taxon>Malpighiales</taxon>
        <taxon>Salicaceae</taxon>
        <taxon>Saliceae</taxon>
        <taxon>Salix</taxon>
    </lineage>
</organism>
<keyword evidence="6" id="KW-0677">Repeat</keyword>
<dbReference type="Proteomes" id="UP000326939">
    <property type="component" value="Chromosome 1"/>
</dbReference>
<dbReference type="InterPro" id="IPR002355">
    <property type="entry name" value="Cu_oxidase_Cu_BS"/>
</dbReference>
<dbReference type="Pfam" id="PF00394">
    <property type="entry name" value="Cu-oxidase"/>
    <property type="match status" value="1"/>
</dbReference>
<comment type="cofactor">
    <cofactor evidence="1">
        <name>Cu cation</name>
        <dbReference type="ChEBI" id="CHEBI:23378"/>
    </cofactor>
</comment>
<evidence type="ECO:0008006" key="13">
    <source>
        <dbReference type="Google" id="ProtNLM"/>
    </source>
</evidence>
<dbReference type="PANTHER" id="PTHR11709:SF417">
    <property type="entry name" value="LACCASE-17"/>
    <property type="match status" value="1"/>
</dbReference>
<dbReference type="InterPro" id="IPR045087">
    <property type="entry name" value="Cu-oxidase_fam"/>
</dbReference>
<dbReference type="Gene3D" id="2.60.40.420">
    <property type="entry name" value="Cupredoxins - blue copper proteins"/>
    <property type="match status" value="2"/>
</dbReference>
<dbReference type="InterPro" id="IPR011707">
    <property type="entry name" value="Cu-oxidase-like_N"/>
</dbReference>
<evidence type="ECO:0000256" key="3">
    <source>
        <dbReference type="ARBA" id="ARBA00010609"/>
    </source>
</evidence>
<protein>
    <recommendedName>
        <fullName evidence="13">Plastocyanin-like domain-containing protein</fullName>
    </recommendedName>
</protein>
<dbReference type="FunFam" id="2.60.40.420:FF:000062">
    <property type="entry name" value="Laccase"/>
    <property type="match status" value="1"/>
</dbReference>
<evidence type="ECO:0000313" key="12">
    <source>
        <dbReference type="Proteomes" id="UP000326939"/>
    </source>
</evidence>
<keyword evidence="8" id="KW-0732">Signal</keyword>
<dbReference type="PROSITE" id="PS00079">
    <property type="entry name" value="MULTICOPPER_OXIDASE1"/>
    <property type="match status" value="1"/>
</dbReference>
<keyword evidence="5" id="KW-0479">Metal-binding</keyword>